<keyword evidence="6" id="KW-0695">RNA-directed DNA polymerase</keyword>
<protein>
    <recommendedName>
        <fullName evidence="8">Reverse transcriptase RNase H-like domain-containing protein</fullName>
    </recommendedName>
</protein>
<gene>
    <name evidence="9" type="ORF">GSI_04179</name>
</gene>
<keyword evidence="1" id="KW-0808">Transferase</keyword>
<evidence type="ECO:0000313" key="9">
    <source>
        <dbReference type="EMBL" id="PIL33556.1"/>
    </source>
</evidence>
<dbReference type="PANTHER" id="PTHR34072">
    <property type="entry name" value="ENZYMATIC POLYPROTEIN-RELATED"/>
    <property type="match status" value="1"/>
</dbReference>
<keyword evidence="5" id="KW-0378">Hydrolase</keyword>
<evidence type="ECO:0000256" key="4">
    <source>
        <dbReference type="ARBA" id="ARBA00022759"/>
    </source>
</evidence>
<evidence type="ECO:0000256" key="1">
    <source>
        <dbReference type="ARBA" id="ARBA00022679"/>
    </source>
</evidence>
<dbReference type="InterPro" id="IPR043128">
    <property type="entry name" value="Rev_trsase/Diguanyl_cyclase"/>
</dbReference>
<keyword evidence="3" id="KW-0540">Nuclease</keyword>
<feature type="domain" description="Reverse transcriptase RNase H-like" evidence="8">
    <location>
        <begin position="73"/>
        <end position="172"/>
    </location>
</feature>
<dbReference type="GO" id="GO:0004519">
    <property type="term" value="F:endonuclease activity"/>
    <property type="evidence" value="ECO:0007669"/>
    <property type="project" value="UniProtKB-KW"/>
</dbReference>
<dbReference type="SUPFAM" id="SSF56672">
    <property type="entry name" value="DNA/RNA polymerases"/>
    <property type="match status" value="1"/>
</dbReference>
<evidence type="ECO:0000259" key="8">
    <source>
        <dbReference type="Pfam" id="PF17917"/>
    </source>
</evidence>
<keyword evidence="10" id="KW-1185">Reference proteome</keyword>
<accession>A0A2G8SIG0</accession>
<evidence type="ECO:0000256" key="3">
    <source>
        <dbReference type="ARBA" id="ARBA00022722"/>
    </source>
</evidence>
<name>A0A2G8SIG0_9APHY</name>
<organism evidence="9 10">
    <name type="scientific">Ganoderma sinense ZZ0214-1</name>
    <dbReference type="NCBI Taxonomy" id="1077348"/>
    <lineage>
        <taxon>Eukaryota</taxon>
        <taxon>Fungi</taxon>
        <taxon>Dikarya</taxon>
        <taxon>Basidiomycota</taxon>
        <taxon>Agaricomycotina</taxon>
        <taxon>Agaricomycetes</taxon>
        <taxon>Polyporales</taxon>
        <taxon>Polyporaceae</taxon>
        <taxon>Ganoderma</taxon>
    </lineage>
</organism>
<keyword evidence="2" id="KW-0548">Nucleotidyltransferase</keyword>
<evidence type="ECO:0000256" key="7">
    <source>
        <dbReference type="SAM" id="MobiDB-lite"/>
    </source>
</evidence>
<dbReference type="EMBL" id="AYKW01000007">
    <property type="protein sequence ID" value="PIL33556.1"/>
    <property type="molecule type" value="Genomic_DNA"/>
</dbReference>
<dbReference type="CDD" id="cd09274">
    <property type="entry name" value="RNase_HI_RT_Ty3"/>
    <property type="match status" value="1"/>
</dbReference>
<comment type="caution">
    <text evidence="9">The sequence shown here is derived from an EMBL/GenBank/DDBJ whole genome shotgun (WGS) entry which is preliminary data.</text>
</comment>
<dbReference type="OrthoDB" id="2732387at2759"/>
<evidence type="ECO:0000313" key="10">
    <source>
        <dbReference type="Proteomes" id="UP000230002"/>
    </source>
</evidence>
<dbReference type="InterPro" id="IPR043502">
    <property type="entry name" value="DNA/RNA_pol_sf"/>
</dbReference>
<dbReference type="Proteomes" id="UP000230002">
    <property type="component" value="Unassembled WGS sequence"/>
</dbReference>
<dbReference type="Gene3D" id="3.30.70.270">
    <property type="match status" value="1"/>
</dbReference>
<sequence>MATSVRPSVSLIARPLTALCRKSDLPFAFSDEARTAVDNLKARISSAPVLIKVDYDAANLISRLISGFPDGLVVVSVDGSKYGAGWVLYQFRDGLRHPALFGSCTYSAAESRYSQPKIELYGVFRAVKELRTRVWGIHFLLESDAQFLEQTLNDPDLPNAPMTRWVAYLQLFDYEFRHIPSEKGRAQDALSRRPPAPDDSDESDGEAHLEEFFGREGIYAPSPVQSCPGFLSLLVADMSISRSFGCDVVIVPPPQDFLPLPTSSLPSIPLPPSVHVLSFCHLGSFVFDDPRFSTANPAPSMLTSQATLPPLLDVAVRRCAKEQVLEFLLGDAIVSLPITFYHLESLTPPVHRSASASATFIEPTVPTARNSTFHPQPFGTEVAPLAASIPQHSFLAAAHSIASPALENVADFAACHPPPQEPDWQLLATFLVTGDLPVAIRTDLDARRKFMRIASNFFVLDDRLWWRCGSALLRLVVVDAGRRRELIAAAHNDCGHRG</sequence>
<feature type="region of interest" description="Disordered" evidence="7">
    <location>
        <begin position="185"/>
        <end position="206"/>
    </location>
</feature>
<keyword evidence="4" id="KW-0255">Endonuclease</keyword>
<reference evidence="9 10" key="1">
    <citation type="journal article" date="2015" name="Sci. Rep.">
        <title>Chromosome-level genome map provides insights into diverse defense mechanisms in the medicinal fungus Ganoderma sinense.</title>
        <authorList>
            <person name="Zhu Y."/>
            <person name="Xu J."/>
            <person name="Sun C."/>
            <person name="Zhou S."/>
            <person name="Xu H."/>
            <person name="Nelson D.R."/>
            <person name="Qian J."/>
            <person name="Song J."/>
            <person name="Luo H."/>
            <person name="Xiang L."/>
            <person name="Li Y."/>
            <person name="Xu Z."/>
            <person name="Ji A."/>
            <person name="Wang L."/>
            <person name="Lu S."/>
            <person name="Hayward A."/>
            <person name="Sun W."/>
            <person name="Li X."/>
            <person name="Schwartz D.C."/>
            <person name="Wang Y."/>
            <person name="Chen S."/>
        </authorList>
    </citation>
    <scope>NUCLEOTIDE SEQUENCE [LARGE SCALE GENOMIC DNA]</scope>
    <source>
        <strain evidence="9 10">ZZ0214-1</strain>
    </source>
</reference>
<dbReference type="Pfam" id="PF17917">
    <property type="entry name" value="RT_RNaseH"/>
    <property type="match status" value="1"/>
</dbReference>
<evidence type="ECO:0000256" key="2">
    <source>
        <dbReference type="ARBA" id="ARBA00022695"/>
    </source>
</evidence>
<evidence type="ECO:0000256" key="6">
    <source>
        <dbReference type="ARBA" id="ARBA00022918"/>
    </source>
</evidence>
<dbReference type="GO" id="GO:0016787">
    <property type="term" value="F:hydrolase activity"/>
    <property type="evidence" value="ECO:0007669"/>
    <property type="project" value="UniProtKB-KW"/>
</dbReference>
<dbReference type="PANTHER" id="PTHR34072:SF52">
    <property type="entry name" value="RIBONUCLEASE H"/>
    <property type="match status" value="1"/>
</dbReference>
<proteinExistence type="predicted"/>
<dbReference type="GO" id="GO:0003964">
    <property type="term" value="F:RNA-directed DNA polymerase activity"/>
    <property type="evidence" value="ECO:0007669"/>
    <property type="project" value="UniProtKB-KW"/>
</dbReference>
<dbReference type="STRING" id="1077348.A0A2G8SIG0"/>
<dbReference type="AlphaFoldDB" id="A0A2G8SIG0"/>
<evidence type="ECO:0000256" key="5">
    <source>
        <dbReference type="ARBA" id="ARBA00022801"/>
    </source>
</evidence>
<dbReference type="InterPro" id="IPR041373">
    <property type="entry name" value="RT_RNaseH"/>
</dbReference>